<evidence type="ECO:0000313" key="11">
    <source>
        <dbReference type="RefSeq" id="XP_032832333.1"/>
    </source>
</evidence>
<dbReference type="PIRSF" id="PIRSF038079">
    <property type="entry name" value="Torsin_2A"/>
    <property type="match status" value="1"/>
</dbReference>
<evidence type="ECO:0000256" key="3">
    <source>
        <dbReference type="ARBA" id="ARBA00022729"/>
    </source>
</evidence>
<keyword evidence="10" id="KW-1185">Reference proteome</keyword>
<keyword evidence="7" id="KW-0547">Nucleotide-binding</keyword>
<dbReference type="Gene3D" id="3.40.50.300">
    <property type="entry name" value="P-loop containing nucleotide triphosphate hydrolases"/>
    <property type="match status" value="1"/>
</dbReference>
<evidence type="ECO:0000256" key="1">
    <source>
        <dbReference type="ARBA" id="ARBA00004319"/>
    </source>
</evidence>
<evidence type="ECO:0000256" key="2">
    <source>
        <dbReference type="ARBA" id="ARBA00006235"/>
    </source>
</evidence>
<feature type="binding site" evidence="7">
    <location>
        <begin position="119"/>
        <end position="126"/>
    </location>
    <ligand>
        <name>ATP</name>
        <dbReference type="ChEBI" id="CHEBI:30616"/>
    </ligand>
</feature>
<evidence type="ECO:0000256" key="6">
    <source>
        <dbReference type="PIRNR" id="PIRNR038079"/>
    </source>
</evidence>
<dbReference type="AlphaFoldDB" id="A0AAJ7U9H0"/>
<keyword evidence="7" id="KW-0067">ATP-binding</keyword>
<dbReference type="GO" id="GO:0016887">
    <property type="term" value="F:ATP hydrolysis activity"/>
    <property type="evidence" value="ECO:0007669"/>
    <property type="project" value="InterPro"/>
</dbReference>
<dbReference type="Proteomes" id="UP001318040">
    <property type="component" value="Chromosome 59"/>
</dbReference>
<dbReference type="InterPro" id="IPR010448">
    <property type="entry name" value="Torsin"/>
</dbReference>
<evidence type="ECO:0000256" key="4">
    <source>
        <dbReference type="ARBA" id="ARBA00022824"/>
    </source>
</evidence>
<dbReference type="InterPro" id="IPR001270">
    <property type="entry name" value="ClpA/B"/>
</dbReference>
<protein>
    <recommendedName>
        <fullName evidence="6">Torsin</fullName>
    </recommendedName>
</protein>
<dbReference type="KEGG" id="pmrn:116955392"/>
<evidence type="ECO:0000256" key="5">
    <source>
        <dbReference type="ARBA" id="ARBA00023180"/>
    </source>
</evidence>
<dbReference type="GO" id="GO:0005788">
    <property type="term" value="C:endoplasmic reticulum lumen"/>
    <property type="evidence" value="ECO:0007669"/>
    <property type="project" value="UniProtKB-SubCell"/>
</dbReference>
<accession>A0AAJ7U9H0</accession>
<dbReference type="Pfam" id="PF21376">
    <property type="entry name" value="TOR1A_C"/>
    <property type="match status" value="1"/>
</dbReference>
<gene>
    <name evidence="11" type="primary">LOC116955392</name>
</gene>
<dbReference type="InterPro" id="IPR049337">
    <property type="entry name" value="TOR1A_C"/>
</dbReference>
<proteinExistence type="inferred from homology"/>
<organism evidence="10 11">
    <name type="scientific">Petromyzon marinus</name>
    <name type="common">Sea lamprey</name>
    <dbReference type="NCBI Taxonomy" id="7757"/>
    <lineage>
        <taxon>Eukaryota</taxon>
        <taxon>Metazoa</taxon>
        <taxon>Chordata</taxon>
        <taxon>Craniata</taxon>
        <taxon>Vertebrata</taxon>
        <taxon>Cyclostomata</taxon>
        <taxon>Hyperoartia</taxon>
        <taxon>Petromyzontiformes</taxon>
        <taxon>Petromyzontidae</taxon>
        <taxon>Petromyzon</taxon>
    </lineage>
</organism>
<dbReference type="PANTHER" id="PTHR10760:SF14">
    <property type="entry name" value="TORSIN-1B"/>
    <property type="match status" value="1"/>
</dbReference>
<keyword evidence="3 8" id="KW-0732">Signal</keyword>
<evidence type="ECO:0000256" key="8">
    <source>
        <dbReference type="SAM" id="SignalP"/>
    </source>
</evidence>
<comment type="subcellular location">
    <subcellularLocation>
        <location evidence="1 6">Endoplasmic reticulum lumen</location>
    </subcellularLocation>
</comment>
<dbReference type="Pfam" id="PF06309">
    <property type="entry name" value="Torsin"/>
    <property type="match status" value="1"/>
</dbReference>
<evidence type="ECO:0000256" key="7">
    <source>
        <dbReference type="PIRSR" id="PIRSR038079-1"/>
    </source>
</evidence>
<dbReference type="PANTHER" id="PTHR10760">
    <property type="entry name" value="TORSIN"/>
    <property type="match status" value="1"/>
</dbReference>
<dbReference type="GO" id="GO:0019894">
    <property type="term" value="F:kinesin binding"/>
    <property type="evidence" value="ECO:0007669"/>
    <property type="project" value="TreeGrafter"/>
</dbReference>
<dbReference type="RefSeq" id="XP_032832333.1">
    <property type="nucleotide sequence ID" value="XM_032976442.1"/>
</dbReference>
<keyword evidence="4 6" id="KW-0256">Endoplasmic reticulum</keyword>
<dbReference type="GO" id="GO:0005635">
    <property type="term" value="C:nuclear envelope"/>
    <property type="evidence" value="ECO:0007669"/>
    <property type="project" value="TreeGrafter"/>
</dbReference>
<reference evidence="11" key="1">
    <citation type="submission" date="2025-08" db="UniProtKB">
        <authorList>
            <consortium name="RefSeq"/>
        </authorList>
    </citation>
    <scope>IDENTIFICATION</scope>
    <source>
        <tissue evidence="11">Sperm</tissue>
    </source>
</reference>
<name>A0AAJ7U9H0_PETMA</name>
<feature type="domain" description="Torsin-1A C-terminal" evidence="9">
    <location>
        <begin position="289"/>
        <end position="348"/>
    </location>
</feature>
<dbReference type="FunFam" id="3.40.50.300:FF:001719">
    <property type="entry name" value="Torsin"/>
    <property type="match status" value="1"/>
</dbReference>
<feature type="signal peptide" evidence="8">
    <location>
        <begin position="1"/>
        <end position="31"/>
    </location>
</feature>
<feature type="chain" id="PRO_5042506561" description="Torsin" evidence="8">
    <location>
        <begin position="32"/>
        <end position="350"/>
    </location>
</feature>
<dbReference type="GO" id="GO:0005524">
    <property type="term" value="F:ATP binding"/>
    <property type="evidence" value="ECO:0007669"/>
    <property type="project" value="UniProtKB-KW"/>
</dbReference>
<dbReference type="InterPro" id="IPR027417">
    <property type="entry name" value="P-loop_NTPase"/>
</dbReference>
<dbReference type="InterPro" id="IPR017378">
    <property type="entry name" value="Torsin_1/2"/>
</dbReference>
<comment type="similarity">
    <text evidence="2 6">Belongs to the ClpA/ClpB family. Torsin subfamily.</text>
</comment>
<dbReference type="SUPFAM" id="SSF52540">
    <property type="entry name" value="P-loop containing nucleoside triphosphate hydrolases"/>
    <property type="match status" value="1"/>
</dbReference>
<keyword evidence="5" id="KW-0325">Glycoprotein</keyword>
<evidence type="ECO:0000313" key="10">
    <source>
        <dbReference type="Proteomes" id="UP001318040"/>
    </source>
</evidence>
<dbReference type="GO" id="GO:0071763">
    <property type="term" value="P:nuclear membrane organization"/>
    <property type="evidence" value="ECO:0007669"/>
    <property type="project" value="TreeGrafter"/>
</dbReference>
<evidence type="ECO:0000259" key="9">
    <source>
        <dbReference type="Pfam" id="PF21376"/>
    </source>
</evidence>
<sequence length="350" mass="39203">MRRSTLPLPLLPLLLLLLLPLLGPLPCRVEAFEPVVTTLAVATASVVTCLLSYSGPRVACWLGECCSPPWIQLNVTVLKEELDQQLYGQHLVHHVVFRAMGGYASNPSPQKALALSFHGWTGTGKNFVSNIIAKSLFLEGQKSNFVHTFVATVHFPHAAHVDTYKEQLQGWIRGNVTTCKHSVFVFDEMDKMHPGLIDAIKPFLDYYPILDGVDYRHAIFIFLSNAGGNDINEVALRFWNEGRKREEIVLADTEKVLTLRAFNDKSSGFWHASLIDKHLIDFFVPFLPLEHRHVRMCARAVARARGVQLIDAVERVAKAVADEMAYFPENEGIFSVTGCKSVAQKVEFHL</sequence>
<dbReference type="PRINTS" id="PR00300">
    <property type="entry name" value="CLPPROTEASEA"/>
</dbReference>
<dbReference type="GO" id="GO:0034504">
    <property type="term" value="P:protein localization to nucleus"/>
    <property type="evidence" value="ECO:0007669"/>
    <property type="project" value="TreeGrafter"/>
</dbReference>